<dbReference type="GO" id="GO:0043565">
    <property type="term" value="F:sequence-specific DNA binding"/>
    <property type="evidence" value="ECO:0007669"/>
    <property type="project" value="InterPro"/>
</dbReference>
<sequence>MSCINATEIGGEIMPVDVERLDEIIEQRNTKQRVAELIGVNRSTFYRKLKGEGKGFSVEEAQKITAVVPLSGEEAVQIFFGSKVAKTLQKKHN</sequence>
<accession>F0EIF1</accession>
<dbReference type="Gene3D" id="1.10.10.60">
    <property type="entry name" value="Homeodomain-like"/>
    <property type="match status" value="1"/>
</dbReference>
<dbReference type="InterPro" id="IPR002197">
    <property type="entry name" value="HTH_Fis"/>
</dbReference>
<evidence type="ECO:0000259" key="1">
    <source>
        <dbReference type="Pfam" id="PF02954"/>
    </source>
</evidence>
<dbReference type="AlphaFoldDB" id="F0EIF1"/>
<comment type="caution">
    <text evidence="2">The sequence shown here is derived from an EMBL/GenBank/DDBJ whole genome shotgun (WGS) entry which is preliminary data.</text>
</comment>
<dbReference type="SUPFAM" id="SSF47413">
    <property type="entry name" value="lambda repressor-like DNA-binding domains"/>
    <property type="match status" value="1"/>
</dbReference>
<proteinExistence type="predicted"/>
<reference evidence="2 3" key="1">
    <citation type="submission" date="2011-01" db="EMBL/GenBank/DDBJ databases">
        <authorList>
            <person name="Muzny D."/>
            <person name="Qin X."/>
            <person name="Deng J."/>
            <person name="Jiang H."/>
            <person name="Liu Y."/>
            <person name="Qu J."/>
            <person name="Song X.-Z."/>
            <person name="Zhang L."/>
            <person name="Thornton R."/>
            <person name="Coyle M."/>
            <person name="Francisco L."/>
            <person name="Jackson L."/>
            <person name="Javaid M."/>
            <person name="Korchina V."/>
            <person name="Kovar C."/>
            <person name="Mata R."/>
            <person name="Mathew T."/>
            <person name="Ngo R."/>
            <person name="Nguyen L."/>
            <person name="Nguyen N."/>
            <person name="Okwuonu G."/>
            <person name="Ongeri F."/>
            <person name="Pham C."/>
            <person name="Simmons D."/>
            <person name="Wilczek-Boney K."/>
            <person name="Hale W."/>
            <person name="Jakkamsetti A."/>
            <person name="Pham P."/>
            <person name="Ruth R."/>
            <person name="San Lucas F."/>
            <person name="Warren J."/>
            <person name="Zhang J."/>
            <person name="Zhao Z."/>
            <person name="Zhou C."/>
            <person name="Zhu D."/>
            <person name="Lee S."/>
            <person name="Bess C."/>
            <person name="Blankenburg K."/>
            <person name="Forbes L."/>
            <person name="Fu Q."/>
            <person name="Gubbala S."/>
            <person name="Hirani K."/>
            <person name="Jayaseelan J.C."/>
            <person name="Lara F."/>
            <person name="Munidasa M."/>
            <person name="Palculict T."/>
            <person name="Patil S."/>
            <person name="Pu L.-L."/>
            <person name="Saada N."/>
            <person name="Tang L."/>
            <person name="Weissenberger G."/>
            <person name="Zhu Y."/>
            <person name="Hemphill L."/>
            <person name="Shang Y."/>
            <person name="Youmans B."/>
            <person name="Ayvaz T."/>
            <person name="Ross M."/>
            <person name="Santibanez J."/>
            <person name="Aqrawi P."/>
            <person name="Gross S."/>
            <person name="Joshi V."/>
            <person name="Fowler G."/>
            <person name="Nazareth L."/>
            <person name="Reid J."/>
            <person name="Worley K."/>
            <person name="Petrosino J."/>
            <person name="Highlander S."/>
            <person name="Gibbs R."/>
        </authorList>
    </citation>
    <scope>NUCLEOTIDE SEQUENCE [LARGE SCALE GENOMIC DNA]</scope>
    <source>
        <strain evidence="2 3">ATCC 12755</strain>
    </source>
</reference>
<dbReference type="EMBL" id="AEWT01000010">
    <property type="protein sequence ID" value="EGC69851.1"/>
    <property type="molecule type" value="Genomic_DNA"/>
</dbReference>
<organism evidence="2 3">
    <name type="scientific">Enterococcus casseliflavus ATCC 12755</name>
    <dbReference type="NCBI Taxonomy" id="888066"/>
    <lineage>
        <taxon>Bacteria</taxon>
        <taxon>Bacillati</taxon>
        <taxon>Bacillota</taxon>
        <taxon>Bacilli</taxon>
        <taxon>Lactobacillales</taxon>
        <taxon>Enterococcaceae</taxon>
        <taxon>Enterococcus</taxon>
    </lineage>
</organism>
<dbReference type="InterPro" id="IPR010982">
    <property type="entry name" value="Lambda_DNA-bd_dom_sf"/>
</dbReference>
<dbReference type="Pfam" id="PF02954">
    <property type="entry name" value="HTH_8"/>
    <property type="match status" value="1"/>
</dbReference>
<gene>
    <name evidence="2" type="ORF">HMPREF9087_1239</name>
</gene>
<evidence type="ECO:0000313" key="2">
    <source>
        <dbReference type="EMBL" id="EGC69851.1"/>
    </source>
</evidence>
<evidence type="ECO:0000313" key="3">
    <source>
        <dbReference type="Proteomes" id="UP000004835"/>
    </source>
</evidence>
<dbReference type="Proteomes" id="UP000004835">
    <property type="component" value="Unassembled WGS sequence"/>
</dbReference>
<protein>
    <recommendedName>
        <fullName evidence="1">DNA binding HTH domain-containing protein</fullName>
    </recommendedName>
</protein>
<dbReference type="HOGENOM" id="CLU_066192_46_1_9"/>
<name>F0EIF1_ENTCA</name>
<feature type="domain" description="DNA binding HTH" evidence="1">
    <location>
        <begin position="27"/>
        <end position="50"/>
    </location>
</feature>